<feature type="non-terminal residue" evidence="2">
    <location>
        <position position="1"/>
    </location>
</feature>
<feature type="compositionally biased region" description="Basic and acidic residues" evidence="1">
    <location>
        <begin position="7"/>
        <end position="28"/>
    </location>
</feature>
<evidence type="ECO:0000256" key="1">
    <source>
        <dbReference type="SAM" id="MobiDB-lite"/>
    </source>
</evidence>
<feature type="compositionally biased region" description="Basic residues" evidence="1">
    <location>
        <begin position="157"/>
        <end position="171"/>
    </location>
</feature>
<accession>A0A6J4LVH2</accession>
<proteinExistence type="predicted"/>
<protein>
    <submittedName>
        <fullName evidence="2">Oxidoreductase</fullName>
    </submittedName>
</protein>
<feature type="compositionally biased region" description="Basic residues" evidence="1">
    <location>
        <begin position="198"/>
        <end position="209"/>
    </location>
</feature>
<feature type="compositionally biased region" description="Basic residues" evidence="1">
    <location>
        <begin position="57"/>
        <end position="84"/>
    </location>
</feature>
<reference evidence="2" key="1">
    <citation type="submission" date="2020-02" db="EMBL/GenBank/DDBJ databases">
        <authorList>
            <person name="Meier V. D."/>
        </authorList>
    </citation>
    <scope>NUCLEOTIDE SEQUENCE</scope>
    <source>
        <strain evidence="2">AVDCRST_MAG48</strain>
    </source>
</reference>
<organism evidence="2">
    <name type="scientific">uncultured Friedmanniella sp</name>
    <dbReference type="NCBI Taxonomy" id="335381"/>
    <lineage>
        <taxon>Bacteria</taxon>
        <taxon>Bacillati</taxon>
        <taxon>Actinomycetota</taxon>
        <taxon>Actinomycetes</taxon>
        <taxon>Propionibacteriales</taxon>
        <taxon>Nocardioidaceae</taxon>
        <taxon>Friedmanniella</taxon>
        <taxon>environmental samples</taxon>
    </lineage>
</organism>
<feature type="non-terminal residue" evidence="2">
    <location>
        <position position="294"/>
    </location>
</feature>
<feature type="region of interest" description="Disordered" evidence="1">
    <location>
        <begin position="1"/>
        <end position="294"/>
    </location>
</feature>
<evidence type="ECO:0000313" key="2">
    <source>
        <dbReference type="EMBL" id="CAA9343108.1"/>
    </source>
</evidence>
<sequence>EHGHHQPARDHRPADHRGRRGRREDGHAGLEQPAAQRSHRPLQRELPRGAAADDRRRPHGDRHRDRRRRRRRGDPGGARRRPGHRLGGGRPAAQDRRRRADPGPGRRLRQPAVPPHRRRVRGGAPLPPVGLPAAHDRGRAGRHLRWDRRPAGGGRGLRVRRPGRAGRGRGGHHADVRPRAVGALGDGQAAGLPGAHAGRGRRLHGRRAAQRGAAGDRLHRRGAGAGRPGDADGPRPGSAGQRPARGQPVLRRLPDRHGLRAGQDRQGGLEVDLRRRRAGPRAQADAAPRCHRAL</sequence>
<dbReference type="EMBL" id="CADCTS010000526">
    <property type="protein sequence ID" value="CAA9343108.1"/>
    <property type="molecule type" value="Genomic_DNA"/>
</dbReference>
<gene>
    <name evidence="2" type="ORF">AVDCRST_MAG48-3771</name>
</gene>
<dbReference type="AlphaFoldDB" id="A0A6J4LVH2"/>
<name>A0A6J4LVH2_9ACTN</name>
<feature type="compositionally biased region" description="Basic and acidic residues" evidence="1">
    <location>
        <begin position="42"/>
        <end position="56"/>
    </location>
</feature>